<name>A0A0E9TS46_ANGAN</name>
<reference evidence="2" key="2">
    <citation type="journal article" date="2015" name="Fish Shellfish Immunol.">
        <title>Early steps in the European eel (Anguilla anguilla)-Vibrio vulnificus interaction in the gills: Role of the RtxA13 toxin.</title>
        <authorList>
            <person name="Callol A."/>
            <person name="Pajuelo D."/>
            <person name="Ebbesson L."/>
            <person name="Teles M."/>
            <person name="MacKenzie S."/>
            <person name="Amaro C."/>
        </authorList>
    </citation>
    <scope>NUCLEOTIDE SEQUENCE</scope>
</reference>
<proteinExistence type="predicted"/>
<accession>A0A0E9TS46</accession>
<dbReference type="AlphaFoldDB" id="A0A0E9TS46"/>
<evidence type="ECO:0000256" key="1">
    <source>
        <dbReference type="SAM" id="MobiDB-lite"/>
    </source>
</evidence>
<feature type="region of interest" description="Disordered" evidence="1">
    <location>
        <begin position="1"/>
        <end position="35"/>
    </location>
</feature>
<feature type="compositionally biased region" description="Polar residues" evidence="1">
    <location>
        <begin position="10"/>
        <end position="22"/>
    </location>
</feature>
<reference evidence="2" key="1">
    <citation type="submission" date="2014-11" db="EMBL/GenBank/DDBJ databases">
        <authorList>
            <person name="Amaro Gonzalez C."/>
        </authorList>
    </citation>
    <scope>NUCLEOTIDE SEQUENCE</scope>
</reference>
<evidence type="ECO:0000313" key="2">
    <source>
        <dbReference type="EMBL" id="JAH56534.1"/>
    </source>
</evidence>
<dbReference type="EMBL" id="GBXM01052043">
    <property type="protein sequence ID" value="JAH56534.1"/>
    <property type="molecule type" value="Transcribed_RNA"/>
</dbReference>
<organism evidence="2">
    <name type="scientific">Anguilla anguilla</name>
    <name type="common">European freshwater eel</name>
    <name type="synonym">Muraena anguilla</name>
    <dbReference type="NCBI Taxonomy" id="7936"/>
    <lineage>
        <taxon>Eukaryota</taxon>
        <taxon>Metazoa</taxon>
        <taxon>Chordata</taxon>
        <taxon>Craniata</taxon>
        <taxon>Vertebrata</taxon>
        <taxon>Euteleostomi</taxon>
        <taxon>Actinopterygii</taxon>
        <taxon>Neopterygii</taxon>
        <taxon>Teleostei</taxon>
        <taxon>Anguilliformes</taxon>
        <taxon>Anguillidae</taxon>
        <taxon>Anguilla</taxon>
    </lineage>
</organism>
<protein>
    <submittedName>
        <fullName evidence="2">Uncharacterized protein</fullName>
    </submittedName>
</protein>
<sequence length="35" mass="3805">MRQERESRTLVKQLSVPATSPKTGAGHQAICPTLI</sequence>